<dbReference type="InterPro" id="IPR045079">
    <property type="entry name" value="Oxoprolinase-like"/>
</dbReference>
<keyword evidence="5" id="KW-1185">Reference proteome</keyword>
<reference evidence="4 5" key="1">
    <citation type="submission" date="2019-08" db="EMBL/GenBank/DDBJ databases">
        <authorList>
            <person name="Peeters C."/>
        </authorList>
    </citation>
    <scope>NUCLEOTIDE SEQUENCE [LARGE SCALE GENOMIC DNA]</scope>
    <source>
        <strain evidence="4 5">LMG 31012</strain>
    </source>
</reference>
<dbReference type="InterPro" id="IPR008040">
    <property type="entry name" value="Hydant_A_N"/>
</dbReference>
<dbReference type="GO" id="GO:0017168">
    <property type="term" value="F:5-oxoprolinase (ATP-hydrolyzing) activity"/>
    <property type="evidence" value="ECO:0007669"/>
    <property type="project" value="TreeGrafter"/>
</dbReference>
<evidence type="ECO:0000259" key="2">
    <source>
        <dbReference type="Pfam" id="PF05378"/>
    </source>
</evidence>
<dbReference type="Proteomes" id="UP000400981">
    <property type="component" value="Unassembled WGS sequence"/>
</dbReference>
<evidence type="ECO:0000259" key="3">
    <source>
        <dbReference type="Pfam" id="PF19278"/>
    </source>
</evidence>
<feature type="domain" description="Hydantoinase A/oxoprolinase" evidence="1">
    <location>
        <begin position="196"/>
        <end position="480"/>
    </location>
</feature>
<dbReference type="InterPro" id="IPR049517">
    <property type="entry name" value="ACX-like_C"/>
</dbReference>
<dbReference type="Pfam" id="PF01968">
    <property type="entry name" value="Hydantoinase_A"/>
    <property type="match status" value="1"/>
</dbReference>
<dbReference type="PANTHER" id="PTHR11365">
    <property type="entry name" value="5-OXOPROLINASE RELATED"/>
    <property type="match status" value="1"/>
</dbReference>
<evidence type="ECO:0000313" key="4">
    <source>
        <dbReference type="EMBL" id="VVD61056.1"/>
    </source>
</evidence>
<dbReference type="Pfam" id="PF05378">
    <property type="entry name" value="Hydant_A_N"/>
    <property type="match status" value="1"/>
</dbReference>
<dbReference type="InterPro" id="IPR002821">
    <property type="entry name" value="Hydantoinase_A"/>
</dbReference>
<dbReference type="GO" id="GO:0006749">
    <property type="term" value="P:glutathione metabolic process"/>
    <property type="evidence" value="ECO:0007669"/>
    <property type="project" value="TreeGrafter"/>
</dbReference>
<dbReference type="RefSeq" id="WP_150587423.1">
    <property type="nucleotide sequence ID" value="NZ_CABPSH010000001.1"/>
</dbReference>
<evidence type="ECO:0000259" key="1">
    <source>
        <dbReference type="Pfam" id="PF01968"/>
    </source>
</evidence>
<dbReference type="Pfam" id="PF19278">
    <property type="entry name" value="Hydant_A_C"/>
    <property type="match status" value="1"/>
</dbReference>
<gene>
    <name evidence="4" type="ORF">PEP31012_00103</name>
</gene>
<name>A0A5E4RCF0_9BURK</name>
<feature type="domain" description="Hydantoinase/oxoprolinase N-terminal" evidence="2">
    <location>
        <begin position="2"/>
        <end position="174"/>
    </location>
</feature>
<feature type="domain" description="Acetophenone carboxylase-like C-terminal" evidence="3">
    <location>
        <begin position="494"/>
        <end position="664"/>
    </location>
</feature>
<dbReference type="GO" id="GO:0005829">
    <property type="term" value="C:cytosol"/>
    <property type="evidence" value="ECO:0007669"/>
    <property type="project" value="TreeGrafter"/>
</dbReference>
<protein>
    <submittedName>
        <fullName evidence="4">Hydantoinase</fullName>
    </submittedName>
</protein>
<evidence type="ECO:0000313" key="5">
    <source>
        <dbReference type="Proteomes" id="UP000400981"/>
    </source>
</evidence>
<proteinExistence type="predicted"/>
<dbReference type="EMBL" id="CABPSH010000001">
    <property type="protein sequence ID" value="VVD61056.1"/>
    <property type="molecule type" value="Genomic_DNA"/>
</dbReference>
<dbReference type="AlphaFoldDB" id="A0A5E4RCF0"/>
<dbReference type="OrthoDB" id="9768323at2"/>
<sequence length="673" mass="71866">MKVGVEVGGTFTDLVAHDNGRIRVIKVPSTPASPDIGVLDALRTAGIDFATIEDFAHGSTVATNAVLERKGGKVAFVATQGFRDILFLQRHDRKHIYDLFYKKPSPPVQRRACFEAKERILTDGSVDTALDEARFRSEVLPQLERGAYDAVAICLLNAYRNPAHELRLAQLIRAALPNVTVTCSHQVACEFREYERASTATLSAFVQPVIAGYLGRLTQALEREGFRGRFSVMQSNGGRLPADAMRENAISALFSGPAAGVVGAVRQVVRSGYRNVITFDMGGTSSDVCLVQDSKPTLASETEIDGLPVRTPVLDIVTVGAGGGSLIWVDNGGMLRVGPKSAGAQPGPACYGRGGTEPTITDAHVVLGTVRAEAFLGGQMALDVAAAHRAFDRLAAHFGLSVEAVAHNAVRLANANIVRAIQLVSTERGRDPRDYVLVPFGGAGPMQAAQIAEDLGIGTVVAPPNPGVTSAHGLLASDFIKYETQTYRVQVADDTCDQLRERFAGMKADLQAQFVRMAFDQPLEFSFTLEMRYVGQAFEVPLELDAAALAALERNSLSEGFTEAHERIYFHADKTGRPIEVVALRVGATLVTPHVSATASVTGSLDAAPGEPALYDGRNWMPCRRRTVAALGADGAALSGPAVLEDYTTTVLVPAGWQASVDTQSNLILSKEV</sequence>
<accession>A0A5E4RCF0</accession>
<organism evidence="4 5">
    <name type="scientific">Pandoraea eparura</name>
    <dbReference type="NCBI Taxonomy" id="2508291"/>
    <lineage>
        <taxon>Bacteria</taxon>
        <taxon>Pseudomonadati</taxon>
        <taxon>Pseudomonadota</taxon>
        <taxon>Betaproteobacteria</taxon>
        <taxon>Burkholderiales</taxon>
        <taxon>Burkholderiaceae</taxon>
        <taxon>Pandoraea</taxon>
    </lineage>
</organism>
<dbReference type="PANTHER" id="PTHR11365:SF23">
    <property type="entry name" value="HYPOTHETICAL 5-OXOPROLINASE (EUROFUNG)-RELATED"/>
    <property type="match status" value="1"/>
</dbReference>